<dbReference type="InterPro" id="IPR024046">
    <property type="entry name" value="Flagellar_assmbl_FliW_dom_sf"/>
</dbReference>
<dbReference type="AlphaFoldDB" id="A0A542E498"/>
<evidence type="ECO:0000256" key="3">
    <source>
        <dbReference type="ARBA" id="ARBA00022845"/>
    </source>
</evidence>
<sequence>MMTTTAVRTPDPTAPAHPEAPVSPAPQQSDIPLIELTRPMPGFDDRRRFALVQLDEDGVLCALRSVDDPGLRFLVTPPAPFFPDYAPVVSDEVAAELGVDSPQDALLLVVLTAGRSLETSTANLLAPLVVNVRTRRAQQVILEGQDYAVAQPLVALGAA</sequence>
<evidence type="ECO:0000256" key="2">
    <source>
        <dbReference type="ARBA" id="ARBA00022795"/>
    </source>
</evidence>
<dbReference type="GO" id="GO:0005737">
    <property type="term" value="C:cytoplasm"/>
    <property type="evidence" value="ECO:0007669"/>
    <property type="project" value="UniProtKB-SubCell"/>
</dbReference>
<accession>A0A542E498</accession>
<dbReference type="Gene3D" id="2.30.290.10">
    <property type="entry name" value="BH3618-like"/>
    <property type="match status" value="1"/>
</dbReference>
<dbReference type="PANTHER" id="PTHR39190">
    <property type="entry name" value="FLAGELLAR ASSEMBLY FACTOR FLIW"/>
    <property type="match status" value="1"/>
</dbReference>
<evidence type="ECO:0000256" key="1">
    <source>
        <dbReference type="ARBA" id="ARBA00022490"/>
    </source>
</evidence>
<comment type="caution">
    <text evidence="6">The sequence shown here is derived from an EMBL/GenBank/DDBJ whole genome shotgun (WGS) entry which is preliminary data.</text>
</comment>
<gene>
    <name evidence="4" type="primary">fliW</name>
    <name evidence="6" type="ORF">FB458_3297</name>
</gene>
<dbReference type="SUPFAM" id="SSF141457">
    <property type="entry name" value="BH3618-like"/>
    <property type="match status" value="1"/>
</dbReference>
<keyword evidence="7" id="KW-1185">Reference proteome</keyword>
<keyword evidence="1 4" id="KW-0963">Cytoplasm</keyword>
<dbReference type="EMBL" id="VFMN01000001">
    <property type="protein sequence ID" value="TQJ10178.1"/>
    <property type="molecule type" value="Genomic_DNA"/>
</dbReference>
<keyword evidence="2 4" id="KW-1005">Bacterial flagellum biogenesis</keyword>
<evidence type="ECO:0000313" key="7">
    <source>
        <dbReference type="Proteomes" id="UP000317893"/>
    </source>
</evidence>
<dbReference type="HAMAP" id="MF_01185">
    <property type="entry name" value="FliW"/>
    <property type="match status" value="1"/>
</dbReference>
<evidence type="ECO:0000313" key="6">
    <source>
        <dbReference type="EMBL" id="TQJ10178.1"/>
    </source>
</evidence>
<keyword evidence="6" id="KW-0966">Cell projection</keyword>
<dbReference type="Pfam" id="PF02623">
    <property type="entry name" value="FliW"/>
    <property type="match status" value="1"/>
</dbReference>
<evidence type="ECO:0000256" key="4">
    <source>
        <dbReference type="HAMAP-Rule" id="MF_01185"/>
    </source>
</evidence>
<comment type="function">
    <text evidence="4">Acts as an anti-CsrA protein, binds CsrA and prevents it from repressing translation of its target genes, one of which is flagellin. Binds to flagellin and participates in the assembly of the flagellum.</text>
</comment>
<keyword evidence="4" id="KW-0143">Chaperone</keyword>
<feature type="region of interest" description="Disordered" evidence="5">
    <location>
        <begin position="1"/>
        <end position="32"/>
    </location>
</feature>
<comment type="subcellular location">
    <subcellularLocation>
        <location evidence="4">Cytoplasm</location>
    </subcellularLocation>
</comment>
<dbReference type="InterPro" id="IPR003775">
    <property type="entry name" value="Flagellar_assembly_factor_FliW"/>
</dbReference>
<dbReference type="GO" id="GO:0044780">
    <property type="term" value="P:bacterial-type flagellum assembly"/>
    <property type="evidence" value="ECO:0007669"/>
    <property type="project" value="UniProtKB-UniRule"/>
</dbReference>
<evidence type="ECO:0000256" key="5">
    <source>
        <dbReference type="SAM" id="MobiDB-lite"/>
    </source>
</evidence>
<dbReference type="GO" id="GO:0006417">
    <property type="term" value="P:regulation of translation"/>
    <property type="evidence" value="ECO:0007669"/>
    <property type="project" value="UniProtKB-KW"/>
</dbReference>
<keyword evidence="3 4" id="KW-0810">Translation regulation</keyword>
<protein>
    <recommendedName>
        <fullName evidence="4">Flagellar assembly factor FliW</fullName>
    </recommendedName>
</protein>
<name>A0A542E498_9MICO</name>
<dbReference type="Proteomes" id="UP000317893">
    <property type="component" value="Unassembled WGS sequence"/>
</dbReference>
<dbReference type="RefSeq" id="WP_211356070.1">
    <property type="nucleotide sequence ID" value="NZ_BAAAPR010000022.1"/>
</dbReference>
<proteinExistence type="inferred from homology"/>
<keyword evidence="6" id="KW-0282">Flagellum</keyword>
<organism evidence="6 7">
    <name type="scientific">Lapillicoccus jejuensis</name>
    <dbReference type="NCBI Taxonomy" id="402171"/>
    <lineage>
        <taxon>Bacteria</taxon>
        <taxon>Bacillati</taxon>
        <taxon>Actinomycetota</taxon>
        <taxon>Actinomycetes</taxon>
        <taxon>Micrococcales</taxon>
        <taxon>Intrasporangiaceae</taxon>
        <taxon>Lapillicoccus</taxon>
    </lineage>
</organism>
<reference evidence="6 7" key="1">
    <citation type="submission" date="2019-06" db="EMBL/GenBank/DDBJ databases">
        <title>Sequencing the genomes of 1000 actinobacteria strains.</title>
        <authorList>
            <person name="Klenk H.-P."/>
        </authorList>
    </citation>
    <scope>NUCLEOTIDE SEQUENCE [LARGE SCALE GENOMIC DNA]</scope>
    <source>
        <strain evidence="6 7">DSM 18607</strain>
    </source>
</reference>
<keyword evidence="6" id="KW-0969">Cilium</keyword>
<comment type="subunit">
    <text evidence="4">Interacts with translational regulator CsrA and flagellin(s).</text>
</comment>
<comment type="similarity">
    <text evidence="4">Belongs to the FliW family.</text>
</comment>
<dbReference type="PANTHER" id="PTHR39190:SF1">
    <property type="entry name" value="FLAGELLAR ASSEMBLY FACTOR FLIW"/>
    <property type="match status" value="1"/>
</dbReference>